<gene>
    <name evidence="1" type="ORF">CUMW_286190</name>
</gene>
<dbReference type="Proteomes" id="UP000236630">
    <property type="component" value="Unassembled WGS sequence"/>
</dbReference>
<proteinExistence type="predicted"/>
<evidence type="ECO:0000313" key="2">
    <source>
        <dbReference type="Proteomes" id="UP000236630"/>
    </source>
</evidence>
<evidence type="ECO:0000313" key="1">
    <source>
        <dbReference type="EMBL" id="GAY31708.1"/>
    </source>
</evidence>
<organism evidence="1 2">
    <name type="scientific">Citrus unshiu</name>
    <name type="common">Satsuma mandarin</name>
    <name type="synonym">Citrus nobilis var. unshiu</name>
    <dbReference type="NCBI Taxonomy" id="55188"/>
    <lineage>
        <taxon>Eukaryota</taxon>
        <taxon>Viridiplantae</taxon>
        <taxon>Streptophyta</taxon>
        <taxon>Embryophyta</taxon>
        <taxon>Tracheophyta</taxon>
        <taxon>Spermatophyta</taxon>
        <taxon>Magnoliopsida</taxon>
        <taxon>eudicotyledons</taxon>
        <taxon>Gunneridae</taxon>
        <taxon>Pentapetalae</taxon>
        <taxon>rosids</taxon>
        <taxon>malvids</taxon>
        <taxon>Sapindales</taxon>
        <taxon>Rutaceae</taxon>
        <taxon>Aurantioideae</taxon>
        <taxon>Citrus</taxon>
    </lineage>
</organism>
<comment type="caution">
    <text evidence="1">The sequence shown here is derived from an EMBL/GenBank/DDBJ whole genome shotgun (WGS) entry which is preliminary data.</text>
</comment>
<accession>A0A2H5MUJ5</accession>
<protein>
    <submittedName>
        <fullName evidence="1">Uncharacterized protein</fullName>
    </submittedName>
</protein>
<sequence>MRENFTGLIKIDDLICKQVVMPPYHQPRIAAYSNSSSFMSKPLDSWRRFVSETHIDMDAHLGPNPL</sequence>
<name>A0A2H5MUJ5_CITUN</name>
<dbReference type="EMBL" id="BDQV01006267">
    <property type="protein sequence ID" value="GAY31708.1"/>
    <property type="molecule type" value="Genomic_DNA"/>
</dbReference>
<keyword evidence="2" id="KW-1185">Reference proteome</keyword>
<dbReference type="AlphaFoldDB" id="A0A2H5MUJ5"/>
<reference evidence="1 2" key="1">
    <citation type="journal article" date="2017" name="Front. Genet.">
        <title>Draft sequencing of the heterozygous diploid genome of Satsuma (Citrus unshiu Marc.) using a hybrid assembly approach.</title>
        <authorList>
            <person name="Shimizu T."/>
            <person name="Tanizawa Y."/>
            <person name="Mochizuki T."/>
            <person name="Nagasaki H."/>
            <person name="Yoshioka T."/>
            <person name="Toyoda A."/>
            <person name="Fujiyama A."/>
            <person name="Kaminuma E."/>
            <person name="Nakamura Y."/>
        </authorList>
    </citation>
    <scope>NUCLEOTIDE SEQUENCE [LARGE SCALE GENOMIC DNA]</scope>
    <source>
        <strain evidence="2">cv. Miyagawa wase</strain>
    </source>
</reference>